<dbReference type="InterPro" id="IPR050887">
    <property type="entry name" value="Beta-mannosidase_GH2"/>
</dbReference>
<dbReference type="InterPro" id="IPR054593">
    <property type="entry name" value="Beta-mannosidase-like_N2"/>
</dbReference>
<dbReference type="InterPro" id="IPR017853">
    <property type="entry name" value="GH"/>
</dbReference>
<evidence type="ECO:0000256" key="5">
    <source>
        <dbReference type="ARBA" id="ARBA00023295"/>
    </source>
</evidence>
<keyword evidence="5" id="KW-0326">Glycosidase</keyword>
<dbReference type="Pfam" id="PF22666">
    <property type="entry name" value="Glyco_hydro_2_N2"/>
    <property type="match status" value="1"/>
</dbReference>
<evidence type="ECO:0000313" key="12">
    <source>
        <dbReference type="EMBL" id="GAA4263510.1"/>
    </source>
</evidence>
<evidence type="ECO:0000313" key="13">
    <source>
        <dbReference type="Proteomes" id="UP001500620"/>
    </source>
</evidence>
<comment type="similarity">
    <text evidence="6">Belongs to the glycosyl hydrolase 2 family. Beta-mannosidase B subfamily.</text>
</comment>
<dbReference type="EMBL" id="BAABAT010000071">
    <property type="protein sequence ID" value="GAA4263510.1"/>
    <property type="molecule type" value="Genomic_DNA"/>
</dbReference>
<evidence type="ECO:0000256" key="4">
    <source>
        <dbReference type="ARBA" id="ARBA00022801"/>
    </source>
</evidence>
<dbReference type="Gene3D" id="2.60.120.260">
    <property type="entry name" value="Galactose-binding domain-like"/>
    <property type="match status" value="1"/>
</dbReference>
<evidence type="ECO:0000256" key="6">
    <source>
        <dbReference type="ARBA" id="ARBA00038429"/>
    </source>
</evidence>
<feature type="domain" description="Mannosidase Ig/CBM-like" evidence="10">
    <location>
        <begin position="710"/>
        <end position="791"/>
    </location>
</feature>
<dbReference type="Proteomes" id="UP001500620">
    <property type="component" value="Unassembled WGS sequence"/>
</dbReference>
<evidence type="ECO:0000256" key="1">
    <source>
        <dbReference type="ARBA" id="ARBA00000829"/>
    </source>
</evidence>
<feature type="domain" description="Glycoside hydrolase family 2 immunoglobulin-like beta-sandwich" evidence="9">
    <location>
        <begin position="238"/>
        <end position="340"/>
    </location>
</feature>
<proteinExistence type="inferred from homology"/>
<dbReference type="Gene3D" id="2.60.40.10">
    <property type="entry name" value="Immunoglobulins"/>
    <property type="match status" value="1"/>
</dbReference>
<comment type="caution">
    <text evidence="12">The sequence shown here is derived from an EMBL/GenBank/DDBJ whole genome shotgun (WGS) entry which is preliminary data.</text>
</comment>
<keyword evidence="4 12" id="KW-0378">Hydrolase</keyword>
<feature type="domain" description="Beta-mannosidase-like galactose-binding" evidence="11">
    <location>
        <begin position="39"/>
        <end position="222"/>
    </location>
</feature>
<evidence type="ECO:0000259" key="11">
    <source>
        <dbReference type="Pfam" id="PF22666"/>
    </source>
</evidence>
<reference evidence="13" key="1">
    <citation type="journal article" date="2019" name="Int. J. Syst. Evol. Microbiol.">
        <title>The Global Catalogue of Microorganisms (GCM) 10K type strain sequencing project: providing services to taxonomists for standard genome sequencing and annotation.</title>
        <authorList>
            <consortium name="The Broad Institute Genomics Platform"/>
            <consortium name="The Broad Institute Genome Sequencing Center for Infectious Disease"/>
            <person name="Wu L."/>
            <person name="Ma J."/>
        </authorList>
    </citation>
    <scope>NUCLEOTIDE SEQUENCE [LARGE SCALE GENOMIC DNA]</scope>
    <source>
        <strain evidence="13">JCM 17441</strain>
    </source>
</reference>
<sequence length="878" mass="96691">MSAIAIPHSAAGTRPVLRLDRFQLAAADAATPVALKLHDAPDWIPASVPGGVHESLLDAGRIGHPYFGDNEHAAKWVEDATWWYRTEFDAPVDLAGDERLRLVCDGLDTVASVWLNGELLGTHESQFRPAVFDVTGRALRHNELLIRFTPPLAGLTPPPEVTNTVAQMKAMFAALAPDRTADPDGPPAGVLSANLALTLRRKATFSWGWDFAPRLPSIGVTRPVELYRDRGATIAGHHVRAITVDTVAATAQVAVDVEVDAFAHRGRLDAAITLTAPDGRRFSRTVTVDDGTAATVLDITDAALWWTHDLGGQPRYDVSIQLAGDDGAVLDRIHDRVGLRTIALDRAPDGDGGRLFRFVLNGVPLFARGANWVPASMMTGSVSAATVEELVRTARRGNMTMLRVWGGGSYEQDAFYRACDDVGILVWQDFMFACVDYPSDDPVLHAEVVREAAHQVQRLRNRASLALWAGNNEVHAIHQMVHRAFEPGNWGWSFFHDVLPAAVARFSPEVPYWPGSPWADSDPRGVNGVADGDRHAWEVWHGMDVGAGGPTDFANRGDAVHFHRYRHDRGRFISEFGLHAAPELGTLRRWTAPGSLALHNDQFNHRNKDTPKRKGDDLMSVETGLPANLEQYVDYSMACQAEGLKFGIEHYRRRQPHCSGTLIWQFNDPWPGLSWSIVDHDLIPKAGFYFAQRAYRPVLASFTRPEGGGLQLWVTNSGRHDVNLDLRIEVTTFTGVPILDERLQATAAAGTSRPVWSADDRTFEPGPDRYAYVSDAADLIEPNRLFFAPLKELRLGSGWIDVHARPGPQDSAEVTLTSHGYNYLTRVLAPRPGVVFSRNYLDLRDGGQARIHVRGLPDGFDTADLHVAAYGAPQIRYT</sequence>
<dbReference type="InterPro" id="IPR036156">
    <property type="entry name" value="Beta-gal/glucu_dom_sf"/>
</dbReference>
<dbReference type="SUPFAM" id="SSF49785">
    <property type="entry name" value="Galactose-binding domain-like"/>
    <property type="match status" value="1"/>
</dbReference>
<gene>
    <name evidence="12" type="ORF">GCM10022255_108710</name>
</gene>
<keyword evidence="13" id="KW-1185">Reference proteome</keyword>
<dbReference type="Pfam" id="PF17786">
    <property type="entry name" value="Mannosidase_ig"/>
    <property type="match status" value="1"/>
</dbReference>
<evidence type="ECO:0000256" key="8">
    <source>
        <dbReference type="ARBA" id="ARBA00041614"/>
    </source>
</evidence>
<dbReference type="EC" id="3.2.1.25" evidence="3"/>
<protein>
    <recommendedName>
        <fullName evidence="7">Beta-mannosidase B</fullName>
        <ecNumber evidence="3">3.2.1.25</ecNumber>
    </recommendedName>
    <alternativeName>
        <fullName evidence="8">Mannanase B</fullName>
    </alternativeName>
</protein>
<comment type="catalytic activity">
    <reaction evidence="1">
        <text>Hydrolysis of terminal, non-reducing beta-D-mannose residues in beta-D-mannosides.</text>
        <dbReference type="EC" id="3.2.1.25"/>
    </reaction>
</comment>
<dbReference type="PANTHER" id="PTHR43730:SF1">
    <property type="entry name" value="BETA-MANNOSIDASE"/>
    <property type="match status" value="1"/>
</dbReference>
<evidence type="ECO:0000259" key="9">
    <source>
        <dbReference type="Pfam" id="PF00703"/>
    </source>
</evidence>
<dbReference type="InterPro" id="IPR013783">
    <property type="entry name" value="Ig-like_fold"/>
</dbReference>
<comment type="pathway">
    <text evidence="2">Glycan metabolism; N-glycan degradation.</text>
</comment>
<dbReference type="InterPro" id="IPR006102">
    <property type="entry name" value="Ig-like_GH2"/>
</dbReference>
<name>A0ABP8DU31_9ACTN</name>
<organism evidence="12 13">
    <name type="scientific">Dactylosporangium darangshiense</name>
    <dbReference type="NCBI Taxonomy" id="579108"/>
    <lineage>
        <taxon>Bacteria</taxon>
        <taxon>Bacillati</taxon>
        <taxon>Actinomycetota</taxon>
        <taxon>Actinomycetes</taxon>
        <taxon>Micromonosporales</taxon>
        <taxon>Micromonosporaceae</taxon>
        <taxon>Dactylosporangium</taxon>
    </lineage>
</organism>
<dbReference type="Pfam" id="PF00703">
    <property type="entry name" value="Glyco_hydro_2"/>
    <property type="match status" value="1"/>
</dbReference>
<evidence type="ECO:0000256" key="7">
    <source>
        <dbReference type="ARBA" id="ARBA00041069"/>
    </source>
</evidence>
<dbReference type="SUPFAM" id="SSF49303">
    <property type="entry name" value="beta-Galactosidase/glucuronidase domain"/>
    <property type="match status" value="1"/>
</dbReference>
<dbReference type="InterPro" id="IPR041447">
    <property type="entry name" value="Mannosidase_ig"/>
</dbReference>
<dbReference type="InterPro" id="IPR008979">
    <property type="entry name" value="Galactose-bd-like_sf"/>
</dbReference>
<evidence type="ECO:0000256" key="3">
    <source>
        <dbReference type="ARBA" id="ARBA00012754"/>
    </source>
</evidence>
<dbReference type="SUPFAM" id="SSF51445">
    <property type="entry name" value="(Trans)glycosidases"/>
    <property type="match status" value="1"/>
</dbReference>
<dbReference type="Gene3D" id="3.20.20.80">
    <property type="entry name" value="Glycosidases"/>
    <property type="match status" value="1"/>
</dbReference>
<accession>A0ABP8DU31</accession>
<dbReference type="PANTHER" id="PTHR43730">
    <property type="entry name" value="BETA-MANNOSIDASE"/>
    <property type="match status" value="1"/>
</dbReference>
<evidence type="ECO:0000256" key="2">
    <source>
        <dbReference type="ARBA" id="ARBA00004740"/>
    </source>
</evidence>
<dbReference type="GO" id="GO:0016787">
    <property type="term" value="F:hydrolase activity"/>
    <property type="evidence" value="ECO:0007669"/>
    <property type="project" value="UniProtKB-KW"/>
</dbReference>
<evidence type="ECO:0000259" key="10">
    <source>
        <dbReference type="Pfam" id="PF17786"/>
    </source>
</evidence>